<protein>
    <submittedName>
        <fullName evidence="1">Uncharacterized protein</fullName>
    </submittedName>
</protein>
<dbReference type="InterPro" id="IPR015919">
    <property type="entry name" value="Cadherin-like_sf"/>
</dbReference>
<dbReference type="AlphaFoldDB" id="A0ABD3WJ45"/>
<evidence type="ECO:0000313" key="1">
    <source>
        <dbReference type="EMBL" id="KAL3873974.1"/>
    </source>
</evidence>
<sequence length="55" mass="6116">TVPYFINLPANMTINETVAAGNALYTLTFKDDNPRDNLTVTLLTNTSYFTLDKST</sequence>
<reference evidence="1 2" key="1">
    <citation type="submission" date="2024-11" db="EMBL/GenBank/DDBJ databases">
        <title>Chromosome-level genome assembly of the freshwater bivalve Anodonta woodiana.</title>
        <authorList>
            <person name="Chen X."/>
        </authorList>
    </citation>
    <scope>NUCLEOTIDE SEQUENCE [LARGE SCALE GENOMIC DNA]</scope>
    <source>
        <strain evidence="1">MN2024</strain>
        <tissue evidence="1">Gills</tissue>
    </source>
</reference>
<feature type="non-terminal residue" evidence="1">
    <location>
        <position position="55"/>
    </location>
</feature>
<name>A0ABD3WJ45_SINWO</name>
<dbReference type="Proteomes" id="UP001634394">
    <property type="component" value="Unassembled WGS sequence"/>
</dbReference>
<comment type="caution">
    <text evidence="1">The sequence shown here is derived from an EMBL/GenBank/DDBJ whole genome shotgun (WGS) entry which is preliminary data.</text>
</comment>
<organism evidence="1 2">
    <name type="scientific">Sinanodonta woodiana</name>
    <name type="common">Chinese pond mussel</name>
    <name type="synonym">Anodonta woodiana</name>
    <dbReference type="NCBI Taxonomy" id="1069815"/>
    <lineage>
        <taxon>Eukaryota</taxon>
        <taxon>Metazoa</taxon>
        <taxon>Spiralia</taxon>
        <taxon>Lophotrochozoa</taxon>
        <taxon>Mollusca</taxon>
        <taxon>Bivalvia</taxon>
        <taxon>Autobranchia</taxon>
        <taxon>Heteroconchia</taxon>
        <taxon>Palaeoheterodonta</taxon>
        <taxon>Unionida</taxon>
        <taxon>Unionoidea</taxon>
        <taxon>Unionidae</taxon>
        <taxon>Unioninae</taxon>
        <taxon>Sinanodonta</taxon>
    </lineage>
</organism>
<evidence type="ECO:0000313" key="2">
    <source>
        <dbReference type="Proteomes" id="UP001634394"/>
    </source>
</evidence>
<feature type="non-terminal residue" evidence="1">
    <location>
        <position position="1"/>
    </location>
</feature>
<gene>
    <name evidence="1" type="ORF">ACJMK2_037048</name>
</gene>
<dbReference type="EMBL" id="JBJQND010000006">
    <property type="protein sequence ID" value="KAL3873974.1"/>
    <property type="molecule type" value="Genomic_DNA"/>
</dbReference>
<accession>A0ABD3WJ45</accession>
<proteinExistence type="predicted"/>
<dbReference type="SUPFAM" id="SSF49313">
    <property type="entry name" value="Cadherin-like"/>
    <property type="match status" value="1"/>
</dbReference>
<keyword evidence="2" id="KW-1185">Reference proteome</keyword>